<evidence type="ECO:0000313" key="2">
    <source>
        <dbReference type="EMBL" id="ACE95669.1"/>
    </source>
</evidence>
<evidence type="ECO:0000313" key="3">
    <source>
        <dbReference type="Proteomes" id="UP000101273"/>
    </source>
</evidence>
<gene>
    <name evidence="2" type="primary">m166.5</name>
</gene>
<organism evidence="2 3">
    <name type="scientific">Muromegalovirus C4A</name>
    <dbReference type="NCBI Taxonomy" id="524649"/>
    <lineage>
        <taxon>Viruses</taxon>
        <taxon>Duplodnaviria</taxon>
        <taxon>Heunggongvirae</taxon>
        <taxon>Peploviricota</taxon>
        <taxon>Herviviricetes</taxon>
        <taxon>Herpesvirales</taxon>
        <taxon>Orthoherpesviridae</taxon>
        <taxon>Betaherpesvirinae</taxon>
        <taxon>Muromegalovirus</taxon>
        <taxon>Muromegalovirus muridbeta1</taxon>
        <taxon>Murid herpesvirus 1</taxon>
    </lineage>
</organism>
<feature type="compositionally biased region" description="Basic and acidic residues" evidence="1">
    <location>
        <begin position="296"/>
        <end position="306"/>
    </location>
</feature>
<feature type="compositionally biased region" description="Basic and acidic residues" evidence="1">
    <location>
        <begin position="215"/>
        <end position="228"/>
    </location>
</feature>
<accession>B3UY94</accession>
<feature type="compositionally biased region" description="Low complexity" evidence="1">
    <location>
        <begin position="434"/>
        <end position="456"/>
    </location>
</feature>
<feature type="region of interest" description="Disordered" evidence="1">
    <location>
        <begin position="431"/>
        <end position="456"/>
    </location>
</feature>
<proteinExistence type="predicted"/>
<dbReference type="Proteomes" id="UP000101273">
    <property type="component" value="Genome"/>
</dbReference>
<reference evidence="2 3" key="1">
    <citation type="journal article" date="2008" name="J. Virol.">
        <title>Laboratory strains of murine cytomegalovirus are genetically similar to but phenotypically distinct from wild strains of virus.</title>
        <authorList>
            <person name="Smith L.M."/>
            <person name="McWhorter A.R."/>
            <person name="Masters L.L."/>
            <person name="Shellam G.R."/>
            <person name="Redwood A.J."/>
        </authorList>
    </citation>
    <scope>NUCLEOTIDE SEQUENCE [LARGE SCALE GENOMIC DNA]</scope>
    <source>
        <strain evidence="2">C4A</strain>
    </source>
</reference>
<sequence length="456" mass="49113">MDHPAQRRRGLRLGERDLERIAAALAEGEPGLDRRGLSWRRPPRFFVPTSALSEWLEARCRHQKKWWQPSKTDSDSEASDEDEGVLGTFVDRVDRKFRGQPGVCRVQLVFRGLRGARALVKLGRSVARKLGCAMPASTRRPPPAFESFGSVRLGLVVKRVSGGYCIVSARVLGTSDPVDLQNGDGDLGTWFKQLLVRATPAAGDDGKRQQQNNHRPSDIRRPSPDLRHPKTKSGPPPVVRDRNGVKSDGASGPGLGRGDPLRFMHGHPTETAGGSHDGVSFSSSFQETPRRFQTVDPKRLRVERDGGGGSRSAVRSGGHGGPDADPRASSSSRVGQVPQQSPLRASSCACGRGCLDRRPLCQGASPSGDLEKSEVWKFLASIRHDPSRGSGTTGASAPATGVQRQRTPAAADTNDPGWRFQQFLNSYRQSPGYVRPASLSSSASGVSRGSSAGPRS</sequence>
<evidence type="ECO:0000256" key="1">
    <source>
        <dbReference type="SAM" id="MobiDB-lite"/>
    </source>
</evidence>
<feature type="compositionally biased region" description="Polar residues" evidence="1">
    <location>
        <begin position="328"/>
        <end position="344"/>
    </location>
</feature>
<dbReference type="EMBL" id="EU579861">
    <property type="protein sequence ID" value="ACE95669.1"/>
    <property type="molecule type" value="Genomic_DNA"/>
</dbReference>
<feature type="region of interest" description="Disordered" evidence="1">
    <location>
        <begin position="384"/>
        <end position="417"/>
    </location>
</feature>
<protein>
    <submittedName>
        <fullName evidence="2">M166.5</fullName>
    </submittedName>
</protein>
<name>B3UY94_MUHV1</name>
<feature type="region of interest" description="Disordered" evidence="1">
    <location>
        <begin position="200"/>
        <end position="347"/>
    </location>
</feature>